<protein>
    <recommendedName>
        <fullName evidence="4">Secreted protein</fullName>
    </recommendedName>
</protein>
<evidence type="ECO:0008006" key="4">
    <source>
        <dbReference type="Google" id="ProtNLM"/>
    </source>
</evidence>
<name>A0A8J5MX33_HOMAM</name>
<organism evidence="2 3">
    <name type="scientific">Homarus americanus</name>
    <name type="common">American lobster</name>
    <dbReference type="NCBI Taxonomy" id="6706"/>
    <lineage>
        <taxon>Eukaryota</taxon>
        <taxon>Metazoa</taxon>
        <taxon>Ecdysozoa</taxon>
        <taxon>Arthropoda</taxon>
        <taxon>Crustacea</taxon>
        <taxon>Multicrustacea</taxon>
        <taxon>Malacostraca</taxon>
        <taxon>Eumalacostraca</taxon>
        <taxon>Eucarida</taxon>
        <taxon>Decapoda</taxon>
        <taxon>Pleocyemata</taxon>
        <taxon>Astacidea</taxon>
        <taxon>Nephropoidea</taxon>
        <taxon>Nephropidae</taxon>
        <taxon>Homarus</taxon>
    </lineage>
</organism>
<keyword evidence="1" id="KW-0732">Signal</keyword>
<sequence>MVDRDLFLLDLLLFRGLINCMHLCRFVTFDGCQLCTYFPLAYFAKGPRWIVLNTRQPGLEIFIVQSCISEALLRSHHHLQ</sequence>
<dbReference type="EMBL" id="JAHLQT010021257">
    <property type="protein sequence ID" value="KAG7167705.1"/>
    <property type="molecule type" value="Genomic_DNA"/>
</dbReference>
<evidence type="ECO:0000313" key="2">
    <source>
        <dbReference type="EMBL" id="KAG7167705.1"/>
    </source>
</evidence>
<comment type="caution">
    <text evidence="2">The sequence shown here is derived from an EMBL/GenBank/DDBJ whole genome shotgun (WGS) entry which is preliminary data.</text>
</comment>
<evidence type="ECO:0000313" key="3">
    <source>
        <dbReference type="Proteomes" id="UP000747542"/>
    </source>
</evidence>
<proteinExistence type="predicted"/>
<reference evidence="2" key="1">
    <citation type="journal article" date="2021" name="Sci. Adv.">
        <title>The American lobster genome reveals insights on longevity, neural, and immune adaptations.</title>
        <authorList>
            <person name="Polinski J.M."/>
            <person name="Zimin A.V."/>
            <person name="Clark K.F."/>
            <person name="Kohn A.B."/>
            <person name="Sadowski N."/>
            <person name="Timp W."/>
            <person name="Ptitsyn A."/>
            <person name="Khanna P."/>
            <person name="Romanova D.Y."/>
            <person name="Williams P."/>
            <person name="Greenwood S.J."/>
            <person name="Moroz L.L."/>
            <person name="Walt D.R."/>
            <person name="Bodnar A.G."/>
        </authorList>
    </citation>
    <scope>NUCLEOTIDE SEQUENCE</scope>
    <source>
        <strain evidence="2">GMGI-L3</strain>
    </source>
</reference>
<feature type="signal peptide" evidence="1">
    <location>
        <begin position="1"/>
        <end position="20"/>
    </location>
</feature>
<dbReference type="AlphaFoldDB" id="A0A8J5MX33"/>
<evidence type="ECO:0000256" key="1">
    <source>
        <dbReference type="SAM" id="SignalP"/>
    </source>
</evidence>
<keyword evidence="3" id="KW-1185">Reference proteome</keyword>
<feature type="chain" id="PRO_5035191969" description="Secreted protein" evidence="1">
    <location>
        <begin position="21"/>
        <end position="80"/>
    </location>
</feature>
<accession>A0A8J5MX33</accession>
<dbReference type="Proteomes" id="UP000747542">
    <property type="component" value="Unassembled WGS sequence"/>
</dbReference>
<gene>
    <name evidence="2" type="ORF">Hamer_G010088</name>
</gene>